<dbReference type="Proteomes" id="UP001162131">
    <property type="component" value="Unassembled WGS sequence"/>
</dbReference>
<organism evidence="1 2">
    <name type="scientific">Blepharisma stoltei</name>
    <dbReference type="NCBI Taxonomy" id="1481888"/>
    <lineage>
        <taxon>Eukaryota</taxon>
        <taxon>Sar</taxon>
        <taxon>Alveolata</taxon>
        <taxon>Ciliophora</taxon>
        <taxon>Postciliodesmatophora</taxon>
        <taxon>Heterotrichea</taxon>
        <taxon>Heterotrichida</taxon>
        <taxon>Blepharismidae</taxon>
        <taxon>Blepharisma</taxon>
    </lineage>
</organism>
<dbReference type="AlphaFoldDB" id="A0AAU9JGS0"/>
<name>A0AAU9JGS0_9CILI</name>
<dbReference type="InterPro" id="IPR006652">
    <property type="entry name" value="Kelch_1"/>
</dbReference>
<accession>A0AAU9JGS0</accession>
<keyword evidence="2" id="KW-1185">Reference proteome</keyword>
<proteinExistence type="predicted"/>
<dbReference type="EMBL" id="CAJZBQ010000043">
    <property type="protein sequence ID" value="CAG9327237.1"/>
    <property type="molecule type" value="Genomic_DNA"/>
</dbReference>
<comment type="caution">
    <text evidence="1">The sequence shown here is derived from an EMBL/GenBank/DDBJ whole genome shotgun (WGS) entry which is preliminary data.</text>
</comment>
<gene>
    <name evidence="1" type="ORF">BSTOLATCC_MIC43277</name>
</gene>
<sequence length="283" mass="32876">MLVLTPKLKNSNPEKQKKLHETSEFELKRLYGIRSTKEGFSLCIYEIDAHRIRYVECMTQIMLSPSTSLTQLPNSELFCFGSFPLSGATCIIDLKNFKVKRKLPDGISCHNSKGIYYKNSVYLFGGSNRWGTLNLAQKFDLVENRWSCLPLLPIASHRCSLVVYKEFILICGNNHTCIYKYDLEIESYSEVPNISFPKYSNRILFTVNLRVYAVVNKVGIFESGELDENNWTLTSDNYFEAADTYIDFQESIYFGWFLGYKSIYYKFSLQEKRIEQLEPESII</sequence>
<dbReference type="Gene3D" id="2.120.10.80">
    <property type="entry name" value="Kelch-type beta propeller"/>
    <property type="match status" value="1"/>
</dbReference>
<evidence type="ECO:0000313" key="1">
    <source>
        <dbReference type="EMBL" id="CAG9327237.1"/>
    </source>
</evidence>
<dbReference type="SUPFAM" id="SSF117281">
    <property type="entry name" value="Kelch motif"/>
    <property type="match status" value="1"/>
</dbReference>
<dbReference type="InterPro" id="IPR015915">
    <property type="entry name" value="Kelch-typ_b-propeller"/>
</dbReference>
<dbReference type="Pfam" id="PF01344">
    <property type="entry name" value="Kelch_1"/>
    <property type="match status" value="1"/>
</dbReference>
<protein>
    <submittedName>
        <fullName evidence="1">Uncharacterized protein</fullName>
    </submittedName>
</protein>
<reference evidence="1" key="1">
    <citation type="submission" date="2021-09" db="EMBL/GenBank/DDBJ databases">
        <authorList>
            <consortium name="AG Swart"/>
            <person name="Singh M."/>
            <person name="Singh A."/>
            <person name="Seah K."/>
            <person name="Emmerich C."/>
        </authorList>
    </citation>
    <scope>NUCLEOTIDE SEQUENCE</scope>
    <source>
        <strain evidence="1">ATCC30299</strain>
    </source>
</reference>
<evidence type="ECO:0000313" key="2">
    <source>
        <dbReference type="Proteomes" id="UP001162131"/>
    </source>
</evidence>